<evidence type="ECO:0000256" key="5">
    <source>
        <dbReference type="ARBA" id="ARBA00022801"/>
    </source>
</evidence>
<dbReference type="PANTHER" id="PTHR38039">
    <property type="entry name" value="TOXIN YOEB"/>
    <property type="match status" value="1"/>
</dbReference>
<accession>A0A3D8J114</accession>
<keyword evidence="8" id="KW-1185">Reference proteome</keyword>
<dbReference type="InterPro" id="IPR009614">
    <property type="entry name" value="YoeB_toxin"/>
</dbReference>
<evidence type="ECO:0000256" key="2">
    <source>
        <dbReference type="ARBA" id="ARBA00022649"/>
    </source>
</evidence>
<dbReference type="OrthoDB" id="9801102at2"/>
<comment type="caution">
    <text evidence="7">The sequence shown here is derived from an EMBL/GenBank/DDBJ whole genome shotgun (WGS) entry which is preliminary data.</text>
</comment>
<comment type="similarity">
    <text evidence="1">Belongs to the YoeB family.</text>
</comment>
<dbReference type="PANTHER" id="PTHR38039:SF1">
    <property type="entry name" value="TOXIN YOEB"/>
    <property type="match status" value="1"/>
</dbReference>
<dbReference type="AlphaFoldDB" id="A0A3D8J114"/>
<keyword evidence="3" id="KW-0540">Nuclease</keyword>
<keyword evidence="4" id="KW-0255">Endonuclease</keyword>
<dbReference type="GO" id="GO:0004519">
    <property type="term" value="F:endonuclease activity"/>
    <property type="evidence" value="ECO:0007669"/>
    <property type="project" value="UniProtKB-KW"/>
</dbReference>
<reference evidence="7 8" key="1">
    <citation type="submission" date="2018-04" db="EMBL/GenBank/DDBJ databases">
        <title>Novel Campyloabacter and Helicobacter Species and Strains.</title>
        <authorList>
            <person name="Mannion A.J."/>
            <person name="Shen Z."/>
            <person name="Fox J.G."/>
        </authorList>
    </citation>
    <scope>NUCLEOTIDE SEQUENCE [LARGE SCALE GENOMIC DNA]</scope>
    <source>
        <strain evidence="7 8">MIT 04-9366</strain>
    </source>
</reference>
<dbReference type="GO" id="GO:0016787">
    <property type="term" value="F:hydrolase activity"/>
    <property type="evidence" value="ECO:0007669"/>
    <property type="project" value="UniProtKB-KW"/>
</dbReference>
<sequence length="89" mass="10523">MVSYQIFYTKKALEDIPKLKSAKLDTKAKNLILLIKSNPYQNPPPYEKLKGILQGAYSRRINIKHRLVYEIIEESKVIKIISLWTHYEF</sequence>
<dbReference type="Proteomes" id="UP000257045">
    <property type="component" value="Unassembled WGS sequence"/>
</dbReference>
<keyword evidence="5" id="KW-0378">Hydrolase</keyword>
<gene>
    <name evidence="7" type="ORF">CQA58_03660</name>
</gene>
<dbReference type="InterPro" id="IPR007712">
    <property type="entry name" value="RelE/ParE_toxin"/>
</dbReference>
<dbReference type="NCBIfam" id="TIGR02116">
    <property type="entry name" value="toxin_Txe_YoeB"/>
    <property type="match status" value="1"/>
</dbReference>
<organism evidence="7 8">
    <name type="scientific">Helicobacter brantae</name>
    <dbReference type="NCBI Taxonomy" id="375927"/>
    <lineage>
        <taxon>Bacteria</taxon>
        <taxon>Pseudomonadati</taxon>
        <taxon>Campylobacterota</taxon>
        <taxon>Epsilonproteobacteria</taxon>
        <taxon>Campylobacterales</taxon>
        <taxon>Helicobacteraceae</taxon>
        <taxon>Helicobacter</taxon>
    </lineage>
</organism>
<evidence type="ECO:0000256" key="4">
    <source>
        <dbReference type="ARBA" id="ARBA00022759"/>
    </source>
</evidence>
<dbReference type="Gene3D" id="3.30.2310.20">
    <property type="entry name" value="RelE-like"/>
    <property type="match status" value="1"/>
</dbReference>
<dbReference type="GO" id="GO:0045892">
    <property type="term" value="P:negative regulation of DNA-templated transcription"/>
    <property type="evidence" value="ECO:0007669"/>
    <property type="project" value="TreeGrafter"/>
</dbReference>
<dbReference type="GO" id="GO:0006401">
    <property type="term" value="P:RNA catabolic process"/>
    <property type="evidence" value="ECO:0007669"/>
    <property type="project" value="InterPro"/>
</dbReference>
<evidence type="ECO:0000313" key="7">
    <source>
        <dbReference type="EMBL" id="RDU71222.1"/>
    </source>
</evidence>
<dbReference type="SUPFAM" id="SSF143011">
    <property type="entry name" value="RelE-like"/>
    <property type="match status" value="1"/>
</dbReference>
<evidence type="ECO:0000256" key="1">
    <source>
        <dbReference type="ARBA" id="ARBA00008172"/>
    </source>
</evidence>
<keyword evidence="2" id="KW-1277">Toxin-antitoxin system</keyword>
<name>A0A3D8J114_9HELI</name>
<dbReference type="Pfam" id="PF06769">
    <property type="entry name" value="YoeB_toxin"/>
    <property type="match status" value="1"/>
</dbReference>
<proteinExistence type="inferred from homology"/>
<dbReference type="EMBL" id="NXLV01000004">
    <property type="protein sequence ID" value="RDU71222.1"/>
    <property type="molecule type" value="Genomic_DNA"/>
</dbReference>
<dbReference type="InterPro" id="IPR035093">
    <property type="entry name" value="RelE/ParE_toxin_dom_sf"/>
</dbReference>
<evidence type="ECO:0000256" key="3">
    <source>
        <dbReference type="ARBA" id="ARBA00022722"/>
    </source>
</evidence>
<dbReference type="NCBIfam" id="TIGR02385">
    <property type="entry name" value="RelE_StbE"/>
    <property type="match status" value="1"/>
</dbReference>
<evidence type="ECO:0000256" key="6">
    <source>
        <dbReference type="ARBA" id="ARBA00030388"/>
    </source>
</evidence>
<evidence type="ECO:0000313" key="8">
    <source>
        <dbReference type="Proteomes" id="UP000257045"/>
    </source>
</evidence>
<protein>
    <recommendedName>
        <fullName evidence="6">Putative mRNA interferase YoeB</fullName>
    </recommendedName>
</protein>